<dbReference type="AlphaFoldDB" id="A0A401S599"/>
<sequence>MTNSAVDFYPKNQRGESNHAGEFGCSLNELRSLMELRGSEAVQKIQDTYGDVNGFCRRLKTSPTEAANDDAEKVALRSKDNILGSDDGLC</sequence>
<dbReference type="STRING" id="137246.A0A401S599"/>
<protein>
    <submittedName>
        <fullName evidence="2">Uncharacterized protein</fullName>
    </submittedName>
</protein>
<feature type="region of interest" description="Disordered" evidence="1">
    <location>
        <begin position="1"/>
        <end position="21"/>
    </location>
</feature>
<evidence type="ECO:0000313" key="2">
    <source>
        <dbReference type="EMBL" id="GCC25573.1"/>
    </source>
</evidence>
<keyword evidence="3" id="KW-1185">Reference proteome</keyword>
<evidence type="ECO:0000256" key="1">
    <source>
        <dbReference type="SAM" id="MobiDB-lite"/>
    </source>
</evidence>
<dbReference type="EMBL" id="BEZZ01000090">
    <property type="protein sequence ID" value="GCC25573.1"/>
    <property type="molecule type" value="Genomic_DNA"/>
</dbReference>
<name>A0A401S599_CHIPU</name>
<dbReference type="OrthoDB" id="116380at2759"/>
<proteinExistence type="predicted"/>
<gene>
    <name evidence="2" type="ORF">chiPu_0003984</name>
</gene>
<dbReference type="Proteomes" id="UP000287033">
    <property type="component" value="Unassembled WGS sequence"/>
</dbReference>
<accession>A0A401S599</accession>
<comment type="caution">
    <text evidence="2">The sequence shown here is derived from an EMBL/GenBank/DDBJ whole genome shotgun (WGS) entry which is preliminary data.</text>
</comment>
<organism evidence="2 3">
    <name type="scientific">Chiloscyllium punctatum</name>
    <name type="common">Brownbanded bambooshark</name>
    <name type="synonym">Hemiscyllium punctatum</name>
    <dbReference type="NCBI Taxonomy" id="137246"/>
    <lineage>
        <taxon>Eukaryota</taxon>
        <taxon>Metazoa</taxon>
        <taxon>Chordata</taxon>
        <taxon>Craniata</taxon>
        <taxon>Vertebrata</taxon>
        <taxon>Chondrichthyes</taxon>
        <taxon>Elasmobranchii</taxon>
        <taxon>Galeomorphii</taxon>
        <taxon>Galeoidea</taxon>
        <taxon>Orectolobiformes</taxon>
        <taxon>Hemiscylliidae</taxon>
        <taxon>Chiloscyllium</taxon>
    </lineage>
</organism>
<reference evidence="2 3" key="1">
    <citation type="journal article" date="2018" name="Nat. Ecol. Evol.">
        <title>Shark genomes provide insights into elasmobranch evolution and the origin of vertebrates.</title>
        <authorList>
            <person name="Hara Y"/>
            <person name="Yamaguchi K"/>
            <person name="Onimaru K"/>
            <person name="Kadota M"/>
            <person name="Koyanagi M"/>
            <person name="Keeley SD"/>
            <person name="Tatsumi K"/>
            <person name="Tanaka K"/>
            <person name="Motone F"/>
            <person name="Kageyama Y"/>
            <person name="Nozu R"/>
            <person name="Adachi N"/>
            <person name="Nishimura O"/>
            <person name="Nakagawa R"/>
            <person name="Tanegashima C"/>
            <person name="Kiyatake I"/>
            <person name="Matsumoto R"/>
            <person name="Murakumo K"/>
            <person name="Nishida K"/>
            <person name="Terakita A"/>
            <person name="Kuratani S"/>
            <person name="Sato K"/>
            <person name="Hyodo S Kuraku.S."/>
        </authorList>
    </citation>
    <scope>NUCLEOTIDE SEQUENCE [LARGE SCALE GENOMIC DNA]</scope>
</reference>
<evidence type="ECO:0000313" key="3">
    <source>
        <dbReference type="Proteomes" id="UP000287033"/>
    </source>
</evidence>